<evidence type="ECO:0000256" key="10">
    <source>
        <dbReference type="SAM" id="Phobius"/>
    </source>
</evidence>
<dbReference type="GO" id="GO:0015628">
    <property type="term" value="P:protein secretion by the type II secretion system"/>
    <property type="evidence" value="ECO:0007669"/>
    <property type="project" value="InterPro"/>
</dbReference>
<comment type="subcellular location">
    <subcellularLocation>
        <location evidence="1">Cell inner membrane</location>
        <topology evidence="1">Single-pass membrane protein</topology>
    </subcellularLocation>
</comment>
<keyword evidence="12" id="KW-1185">Reference proteome</keyword>
<evidence type="ECO:0000313" key="12">
    <source>
        <dbReference type="Proteomes" id="UP000501600"/>
    </source>
</evidence>
<name>A0A6H2DPW8_9SPHN</name>
<dbReference type="SUPFAM" id="SSF103054">
    <property type="entry name" value="General secretion pathway protein M, EpsM"/>
    <property type="match status" value="1"/>
</dbReference>
<keyword evidence="7" id="KW-0653">Protein transport</keyword>
<sequence>MTFSIKDWFLALSRREQILVGFLAVLLVITGLFYGVIRPVYAGIESAEQRYELAIERQLRIETKVAVLKAPLDIKPVTGNQPLDAFLSQSAGEEGFPVDTINAQTDGRIMMTIGSAKPTALFGWLARLETQGIVVSELNVMAAPNNVVSANLVLFRPAG</sequence>
<dbReference type="KEGG" id="phao:HF685_14845"/>
<evidence type="ECO:0000256" key="2">
    <source>
        <dbReference type="ARBA" id="ARBA00010637"/>
    </source>
</evidence>
<comment type="similarity">
    <text evidence="2">Belongs to the GSP M family.</text>
</comment>
<dbReference type="EMBL" id="CP051217">
    <property type="protein sequence ID" value="QJB70384.1"/>
    <property type="molecule type" value="Genomic_DNA"/>
</dbReference>
<reference evidence="11 12" key="1">
    <citation type="submission" date="2020-04" db="EMBL/GenBank/DDBJ databases">
        <title>Genome sequence for Sphingorhabdus sp. strain M1.</title>
        <authorList>
            <person name="Park S.-J."/>
        </authorList>
    </citation>
    <scope>NUCLEOTIDE SEQUENCE [LARGE SCALE GENOMIC DNA]</scope>
    <source>
        <strain evidence="11 12">JK6</strain>
    </source>
</reference>
<dbReference type="Pfam" id="PF04612">
    <property type="entry name" value="T2SSM"/>
    <property type="match status" value="1"/>
</dbReference>
<dbReference type="Proteomes" id="UP000501600">
    <property type="component" value="Chromosome"/>
</dbReference>
<keyword evidence="4" id="KW-1003">Cell membrane</keyword>
<evidence type="ECO:0000256" key="8">
    <source>
        <dbReference type="ARBA" id="ARBA00022989"/>
    </source>
</evidence>
<protein>
    <submittedName>
        <fullName evidence="11">Type II secretion system protein M</fullName>
    </submittedName>
</protein>
<keyword evidence="9 10" id="KW-0472">Membrane</keyword>
<evidence type="ECO:0000256" key="6">
    <source>
        <dbReference type="ARBA" id="ARBA00022692"/>
    </source>
</evidence>
<dbReference type="InterPro" id="IPR023229">
    <property type="entry name" value="T2SS_M_periplasmic_sf"/>
</dbReference>
<evidence type="ECO:0000256" key="4">
    <source>
        <dbReference type="ARBA" id="ARBA00022475"/>
    </source>
</evidence>
<evidence type="ECO:0000256" key="3">
    <source>
        <dbReference type="ARBA" id="ARBA00022448"/>
    </source>
</evidence>
<evidence type="ECO:0000256" key="5">
    <source>
        <dbReference type="ARBA" id="ARBA00022519"/>
    </source>
</evidence>
<keyword evidence="6 10" id="KW-0812">Transmembrane</keyword>
<dbReference type="RefSeq" id="WP_168820657.1">
    <property type="nucleotide sequence ID" value="NZ_CP051217.1"/>
</dbReference>
<keyword evidence="3" id="KW-0813">Transport</keyword>
<dbReference type="Gene3D" id="3.30.1360.100">
    <property type="entry name" value="General secretion pathway protein M, EpsM"/>
    <property type="match status" value="1"/>
</dbReference>
<proteinExistence type="inferred from homology"/>
<gene>
    <name evidence="11" type="ORF">HF685_14845</name>
</gene>
<dbReference type="GO" id="GO:0005886">
    <property type="term" value="C:plasma membrane"/>
    <property type="evidence" value="ECO:0007669"/>
    <property type="project" value="UniProtKB-SubCell"/>
</dbReference>
<evidence type="ECO:0000256" key="1">
    <source>
        <dbReference type="ARBA" id="ARBA00004377"/>
    </source>
</evidence>
<keyword evidence="8 10" id="KW-1133">Transmembrane helix</keyword>
<evidence type="ECO:0000313" key="11">
    <source>
        <dbReference type="EMBL" id="QJB70384.1"/>
    </source>
</evidence>
<dbReference type="InterPro" id="IPR007690">
    <property type="entry name" value="T2SS_GspM"/>
</dbReference>
<organism evidence="11 12">
    <name type="scientific">Parasphingorhabdus halotolerans</name>
    <dbReference type="NCBI Taxonomy" id="2725558"/>
    <lineage>
        <taxon>Bacteria</taxon>
        <taxon>Pseudomonadati</taxon>
        <taxon>Pseudomonadota</taxon>
        <taxon>Alphaproteobacteria</taxon>
        <taxon>Sphingomonadales</taxon>
        <taxon>Sphingomonadaceae</taxon>
        <taxon>Parasphingorhabdus</taxon>
    </lineage>
</organism>
<dbReference type="AlphaFoldDB" id="A0A6H2DPW8"/>
<evidence type="ECO:0000256" key="9">
    <source>
        <dbReference type="ARBA" id="ARBA00023136"/>
    </source>
</evidence>
<keyword evidence="5" id="KW-0997">Cell inner membrane</keyword>
<dbReference type="GO" id="GO:0015627">
    <property type="term" value="C:type II protein secretion system complex"/>
    <property type="evidence" value="ECO:0007669"/>
    <property type="project" value="InterPro"/>
</dbReference>
<accession>A0A6H2DPW8</accession>
<evidence type="ECO:0000256" key="7">
    <source>
        <dbReference type="ARBA" id="ARBA00022927"/>
    </source>
</evidence>
<feature type="transmembrane region" description="Helical" evidence="10">
    <location>
        <begin position="18"/>
        <end position="37"/>
    </location>
</feature>